<sequence>MSTHDRCCSIAPYFKIAEGQIDQFKQLCEQFVARSSVEPKCLYYGFSFNGSEAYCREGYEDAEGLLAHLNNVGDLLQRALEMAEIVRLEIHGPEEELQKLYQPLAQYNPQYFVLEHGFRR</sequence>
<proteinExistence type="predicted"/>
<dbReference type="OrthoDB" id="540574at2"/>
<dbReference type="STRING" id="42354.SAMN05216333_102156"/>
<dbReference type="AlphaFoldDB" id="A0A1H8KKW8"/>
<dbReference type="Gene3D" id="3.30.70.100">
    <property type="match status" value="1"/>
</dbReference>
<evidence type="ECO:0000313" key="2">
    <source>
        <dbReference type="Proteomes" id="UP000198814"/>
    </source>
</evidence>
<dbReference type="InterPro" id="IPR011008">
    <property type="entry name" value="Dimeric_a/b-barrel"/>
</dbReference>
<name>A0A1H8KKW8_9PROT</name>
<dbReference type="Proteomes" id="UP000198814">
    <property type="component" value="Unassembled WGS sequence"/>
</dbReference>
<dbReference type="SUPFAM" id="SSF54909">
    <property type="entry name" value="Dimeric alpha+beta barrel"/>
    <property type="match status" value="1"/>
</dbReference>
<evidence type="ECO:0000313" key="1">
    <source>
        <dbReference type="EMBL" id="SEN93514.1"/>
    </source>
</evidence>
<keyword evidence="2" id="KW-1185">Reference proteome</keyword>
<protein>
    <recommendedName>
        <fullName evidence="3">Quinol monooxygenase YgiN</fullName>
    </recommendedName>
</protein>
<organism evidence="1 2">
    <name type="scientific">Nitrosomonas oligotropha</name>
    <dbReference type="NCBI Taxonomy" id="42354"/>
    <lineage>
        <taxon>Bacteria</taxon>
        <taxon>Pseudomonadati</taxon>
        <taxon>Pseudomonadota</taxon>
        <taxon>Betaproteobacteria</taxon>
        <taxon>Nitrosomonadales</taxon>
        <taxon>Nitrosomonadaceae</taxon>
        <taxon>Nitrosomonas</taxon>
    </lineage>
</organism>
<dbReference type="EMBL" id="FODO01000002">
    <property type="protein sequence ID" value="SEN93514.1"/>
    <property type="molecule type" value="Genomic_DNA"/>
</dbReference>
<evidence type="ECO:0008006" key="3">
    <source>
        <dbReference type="Google" id="ProtNLM"/>
    </source>
</evidence>
<reference evidence="2" key="1">
    <citation type="submission" date="2016-10" db="EMBL/GenBank/DDBJ databases">
        <authorList>
            <person name="Varghese N."/>
            <person name="Submissions S."/>
        </authorList>
    </citation>
    <scope>NUCLEOTIDE SEQUENCE [LARGE SCALE GENOMIC DNA]</scope>
    <source>
        <strain evidence="2">Nm76</strain>
    </source>
</reference>
<gene>
    <name evidence="1" type="ORF">SAMN05216333_102156</name>
</gene>
<accession>A0A1H8KKW8</accession>
<dbReference type="RefSeq" id="WP_090316111.1">
    <property type="nucleotide sequence ID" value="NZ_FNOE01000003.1"/>
</dbReference>